<gene>
    <name evidence="2" type="ORF">METZ01_LOCUS322087</name>
</gene>
<dbReference type="Gene3D" id="3.40.50.12780">
    <property type="entry name" value="N-terminal domain of ligase-like"/>
    <property type="match status" value="1"/>
</dbReference>
<protein>
    <recommendedName>
        <fullName evidence="1">AMP-dependent synthetase/ligase domain-containing protein</fullName>
    </recommendedName>
</protein>
<dbReference type="EMBL" id="UINC01105360">
    <property type="protein sequence ID" value="SVC69233.1"/>
    <property type="molecule type" value="Genomic_DNA"/>
</dbReference>
<dbReference type="PANTHER" id="PTHR43767">
    <property type="entry name" value="LONG-CHAIN-FATTY-ACID--COA LIGASE"/>
    <property type="match status" value="1"/>
</dbReference>
<organism evidence="2">
    <name type="scientific">marine metagenome</name>
    <dbReference type="NCBI Taxonomy" id="408172"/>
    <lineage>
        <taxon>unclassified sequences</taxon>
        <taxon>metagenomes</taxon>
        <taxon>ecological metagenomes</taxon>
    </lineage>
</organism>
<dbReference type="SUPFAM" id="SSF56801">
    <property type="entry name" value="Acetyl-CoA synthetase-like"/>
    <property type="match status" value="1"/>
</dbReference>
<proteinExistence type="predicted"/>
<reference evidence="2" key="1">
    <citation type="submission" date="2018-05" db="EMBL/GenBank/DDBJ databases">
        <authorList>
            <person name="Lanie J.A."/>
            <person name="Ng W.-L."/>
            <person name="Kazmierczak K.M."/>
            <person name="Andrzejewski T.M."/>
            <person name="Davidsen T.M."/>
            <person name="Wayne K.J."/>
            <person name="Tettelin H."/>
            <person name="Glass J.I."/>
            <person name="Rusch D."/>
            <person name="Podicherti R."/>
            <person name="Tsui H.-C.T."/>
            <person name="Winkler M.E."/>
        </authorList>
    </citation>
    <scope>NUCLEOTIDE SEQUENCE</scope>
</reference>
<dbReference type="InterPro" id="IPR042099">
    <property type="entry name" value="ANL_N_sf"/>
</dbReference>
<dbReference type="InterPro" id="IPR000873">
    <property type="entry name" value="AMP-dep_synth/lig_dom"/>
</dbReference>
<dbReference type="InterPro" id="IPR050237">
    <property type="entry name" value="ATP-dep_AMP-bd_enzyme"/>
</dbReference>
<accession>A0A382P750</accession>
<feature type="domain" description="AMP-dependent synthetase/ligase" evidence="1">
    <location>
        <begin position="7"/>
        <end position="162"/>
    </location>
</feature>
<evidence type="ECO:0000259" key="1">
    <source>
        <dbReference type="Pfam" id="PF00501"/>
    </source>
</evidence>
<dbReference type="AlphaFoldDB" id="A0A382P750"/>
<feature type="non-terminal residue" evidence="2">
    <location>
        <position position="162"/>
    </location>
</feature>
<name>A0A382P750_9ZZZZ</name>
<evidence type="ECO:0000313" key="2">
    <source>
        <dbReference type="EMBL" id="SVC69233.1"/>
    </source>
</evidence>
<dbReference type="PANTHER" id="PTHR43767:SF1">
    <property type="entry name" value="NONRIBOSOMAL PEPTIDE SYNTHASE PES1 (EUROFUNG)-RELATED"/>
    <property type="match status" value="1"/>
</dbReference>
<sequence length="162" mass="17915">MHPGELAARNPEKPAYIIAETGQAITFKQLDDVSMQASQLFRKLGLKRGDHVAFMLENHLALLQIALGAQRAGLYFTAISYRLQEEEVDYIVTNCQARFFITSRAQQAVAEKMNLQNCEKAFMLDGVIAGFESFEAALVEMPAEKIADESTGISMLYSSGTT</sequence>
<dbReference type="Pfam" id="PF00501">
    <property type="entry name" value="AMP-binding"/>
    <property type="match status" value="1"/>
</dbReference>